<dbReference type="InterPro" id="IPR016163">
    <property type="entry name" value="Ald_DH_C"/>
</dbReference>
<comment type="similarity">
    <text evidence="1 4">Belongs to the aldehyde dehydrogenase family.</text>
</comment>
<feature type="domain" description="Aldehyde dehydrogenase" evidence="5">
    <location>
        <begin position="103"/>
        <end position="587"/>
    </location>
</feature>
<keyword evidence="2 4" id="KW-0560">Oxidoreductase</keyword>
<evidence type="ECO:0000256" key="1">
    <source>
        <dbReference type="ARBA" id="ARBA00009986"/>
    </source>
</evidence>
<dbReference type="Pfam" id="PF00171">
    <property type="entry name" value="Aldedh"/>
    <property type="match status" value="1"/>
</dbReference>
<dbReference type="Proteomes" id="UP000246740">
    <property type="component" value="Unassembled WGS sequence"/>
</dbReference>
<dbReference type="STRING" id="1882483.A0A317XZJ2"/>
<dbReference type="Gene3D" id="3.40.605.10">
    <property type="entry name" value="Aldehyde Dehydrogenase, Chain A, domain 1"/>
    <property type="match status" value="1"/>
</dbReference>
<protein>
    <submittedName>
        <fullName evidence="6">Aldedh-domain-containing protein</fullName>
    </submittedName>
</protein>
<dbReference type="InterPro" id="IPR016161">
    <property type="entry name" value="Ald_DH/histidinol_DH"/>
</dbReference>
<dbReference type="GO" id="GO:0016620">
    <property type="term" value="F:oxidoreductase activity, acting on the aldehyde or oxo group of donors, NAD or NADP as acceptor"/>
    <property type="evidence" value="ECO:0007669"/>
    <property type="project" value="InterPro"/>
</dbReference>
<dbReference type="InParanoid" id="A0A317XZJ2"/>
<proteinExistence type="inferred from homology"/>
<dbReference type="InterPro" id="IPR029510">
    <property type="entry name" value="Ald_DH_CS_GLU"/>
</dbReference>
<evidence type="ECO:0000256" key="2">
    <source>
        <dbReference type="ARBA" id="ARBA00023002"/>
    </source>
</evidence>
<dbReference type="FunCoup" id="A0A317XZJ2">
    <property type="interactions" value="42"/>
</dbReference>
<evidence type="ECO:0000313" key="6">
    <source>
        <dbReference type="EMBL" id="PWZ03707.1"/>
    </source>
</evidence>
<dbReference type="EMBL" id="KZ819188">
    <property type="protein sequence ID" value="PWZ03707.1"/>
    <property type="molecule type" value="Genomic_DNA"/>
</dbReference>
<dbReference type="PROSITE" id="PS00687">
    <property type="entry name" value="ALDEHYDE_DEHYDR_GLU"/>
    <property type="match status" value="1"/>
</dbReference>
<organism evidence="6 7">
    <name type="scientific">Testicularia cyperi</name>
    <dbReference type="NCBI Taxonomy" id="1882483"/>
    <lineage>
        <taxon>Eukaryota</taxon>
        <taxon>Fungi</taxon>
        <taxon>Dikarya</taxon>
        <taxon>Basidiomycota</taxon>
        <taxon>Ustilaginomycotina</taxon>
        <taxon>Ustilaginomycetes</taxon>
        <taxon>Ustilaginales</taxon>
        <taxon>Anthracoideaceae</taxon>
        <taxon>Testicularia</taxon>
    </lineage>
</organism>
<dbReference type="SUPFAM" id="SSF53720">
    <property type="entry name" value="ALDH-like"/>
    <property type="match status" value="1"/>
</dbReference>
<gene>
    <name evidence="6" type="ORF">BCV70DRAFT_197907</name>
</gene>
<keyword evidence="7" id="KW-1185">Reference proteome</keyword>
<dbReference type="Gene3D" id="3.40.309.10">
    <property type="entry name" value="Aldehyde Dehydrogenase, Chain A, domain 2"/>
    <property type="match status" value="1"/>
</dbReference>
<evidence type="ECO:0000313" key="7">
    <source>
        <dbReference type="Proteomes" id="UP000246740"/>
    </source>
</evidence>
<accession>A0A317XZJ2</accession>
<dbReference type="OrthoDB" id="310895at2759"/>
<sequence>MASGVVSSLSSALDAIQHHVRLFSIQTDLYLFQLFPWLRSSAIRSPSQLIVTLFVIFVVSRIGSSISASTREQGVSVSIPPPKQALPGWKSDILDHPSIVDPAKPGKIVCYDPATAYRIADLPADTPATIQTKVAKAKAAQAKWARSTFAQRRKVLRTIQKWVVADTETIARVAARDTGKTAIDAAFGELLTTCSKLAWTINNGERVLKPETRPNNLLLAHKVCQVWHEPMGVTLACVSWNYSAHNCMGPIIASVFAGNSIVVKASELVAWSAAYFVDAIRTCLAAAGADPELVQLVTCFPDAVETLTTHPDIAHITFIGSEPVGRKVAEAACKELTPVTLELGGKDPAILLADADLGYFHSTFMRSCFQGAGQNCIGIERFIVDETLIDKLVDIVRPRIEDVQLGSFMDDARFGLAGSAKDASCRVDMGAMITDARFDRLEFLIQDAVKRGAKLLVGGKRHTHPTWTKGHYFAPTLIVGVTASMPIAQEELFAPVFLVMPYETGRLDLAVDLANSTRYGLGSSIFGRSESACNYVARRLHAGMVNINDFGVSYLNQGLPFGGVKKSGYGRFAGPEGLLALTQPKAVTKDRFFSLIKTGIPPPLDYPLAKPHKSWAFVNSLILFAYGSAVQKVQGIAGLIVNGL</sequence>
<feature type="active site" evidence="3">
    <location>
        <position position="342"/>
    </location>
</feature>
<name>A0A317XZJ2_9BASI</name>
<dbReference type="InterPro" id="IPR016162">
    <property type="entry name" value="Ald_DH_N"/>
</dbReference>
<dbReference type="PANTHER" id="PTHR11699">
    <property type="entry name" value="ALDEHYDE DEHYDROGENASE-RELATED"/>
    <property type="match status" value="1"/>
</dbReference>
<dbReference type="FunFam" id="3.40.309.10:FF:000024">
    <property type="entry name" value="Betaine aldehyde dehydrogenase"/>
    <property type="match status" value="1"/>
</dbReference>
<dbReference type="AlphaFoldDB" id="A0A317XZJ2"/>
<evidence type="ECO:0000256" key="3">
    <source>
        <dbReference type="PROSITE-ProRule" id="PRU10007"/>
    </source>
</evidence>
<evidence type="ECO:0000256" key="4">
    <source>
        <dbReference type="RuleBase" id="RU003345"/>
    </source>
</evidence>
<evidence type="ECO:0000259" key="5">
    <source>
        <dbReference type="Pfam" id="PF00171"/>
    </source>
</evidence>
<reference evidence="6 7" key="1">
    <citation type="journal article" date="2018" name="Mol. Biol. Evol.">
        <title>Broad Genomic Sampling Reveals a Smut Pathogenic Ancestry of the Fungal Clade Ustilaginomycotina.</title>
        <authorList>
            <person name="Kijpornyongpan T."/>
            <person name="Mondo S.J."/>
            <person name="Barry K."/>
            <person name="Sandor L."/>
            <person name="Lee J."/>
            <person name="Lipzen A."/>
            <person name="Pangilinan J."/>
            <person name="LaButti K."/>
            <person name="Hainaut M."/>
            <person name="Henrissat B."/>
            <person name="Grigoriev I.V."/>
            <person name="Spatafora J.W."/>
            <person name="Aime M.C."/>
        </authorList>
    </citation>
    <scope>NUCLEOTIDE SEQUENCE [LARGE SCALE GENOMIC DNA]</scope>
    <source>
        <strain evidence="6 7">MCA 3645</strain>
    </source>
</reference>
<dbReference type="InterPro" id="IPR015590">
    <property type="entry name" value="Aldehyde_DH_dom"/>
</dbReference>